<dbReference type="Gene3D" id="1.25.40.420">
    <property type="match status" value="1"/>
</dbReference>
<name>A0AB40DN21_DROSZ</name>
<dbReference type="Pfam" id="PF00651">
    <property type="entry name" value="BTB"/>
    <property type="match status" value="1"/>
</dbReference>
<dbReference type="CDD" id="cd18186">
    <property type="entry name" value="BTB_POZ_ZBTB_KLHL-like"/>
    <property type="match status" value="1"/>
</dbReference>
<dbReference type="InterPro" id="IPR031750">
    <property type="entry name" value="DUF4734"/>
</dbReference>
<dbReference type="Gene3D" id="3.30.710.10">
    <property type="entry name" value="Potassium Channel Kv1.1, Chain A"/>
    <property type="match status" value="1"/>
</dbReference>
<dbReference type="GeneID" id="136117318"/>
<dbReference type="PANTHER" id="PTHR22667:SF0">
    <property type="entry name" value="AT01380P-RELATED"/>
    <property type="match status" value="1"/>
</dbReference>
<evidence type="ECO:0000256" key="1">
    <source>
        <dbReference type="SAM" id="MobiDB-lite"/>
    </source>
</evidence>
<feature type="compositionally biased region" description="Polar residues" evidence="1">
    <location>
        <begin position="416"/>
        <end position="428"/>
    </location>
</feature>
<evidence type="ECO:0000259" key="2">
    <source>
        <dbReference type="PROSITE" id="PS50097"/>
    </source>
</evidence>
<dbReference type="RefSeq" id="XP_065723983.2">
    <property type="nucleotide sequence ID" value="XM_065867911.2"/>
</dbReference>
<dbReference type="Pfam" id="PF07707">
    <property type="entry name" value="BACK"/>
    <property type="match status" value="1"/>
</dbReference>
<dbReference type="SMART" id="SM00225">
    <property type="entry name" value="BTB"/>
    <property type="match status" value="1"/>
</dbReference>
<dbReference type="InterPro" id="IPR011333">
    <property type="entry name" value="SKP1/BTB/POZ_sf"/>
</dbReference>
<keyword evidence="3" id="KW-1185">Reference proteome</keyword>
<proteinExistence type="predicted"/>
<protein>
    <submittedName>
        <fullName evidence="4">Kelch-like protein 6</fullName>
    </submittedName>
</protein>
<dbReference type="PROSITE" id="PS50097">
    <property type="entry name" value="BTB"/>
    <property type="match status" value="1"/>
</dbReference>
<feature type="region of interest" description="Disordered" evidence="1">
    <location>
        <begin position="408"/>
        <end position="428"/>
    </location>
</feature>
<dbReference type="InterPro" id="IPR000210">
    <property type="entry name" value="BTB/POZ_dom"/>
</dbReference>
<dbReference type="SUPFAM" id="SSF54695">
    <property type="entry name" value="POZ domain"/>
    <property type="match status" value="1"/>
</dbReference>
<accession>A0AB40DN21</accession>
<dbReference type="PANTHER" id="PTHR22667">
    <property type="entry name" value="AT01380P-RELATED"/>
    <property type="match status" value="1"/>
</dbReference>
<dbReference type="AlphaFoldDB" id="A0AB40DN21"/>
<dbReference type="Pfam" id="PF15881">
    <property type="entry name" value="DUF4734"/>
    <property type="match status" value="1"/>
</dbReference>
<dbReference type="SMART" id="SM00875">
    <property type="entry name" value="BACK"/>
    <property type="match status" value="1"/>
</dbReference>
<organism evidence="3 4">
    <name type="scientific">Drosophila suzukii</name>
    <name type="common">Spotted-wing drosophila fruit fly</name>
    <dbReference type="NCBI Taxonomy" id="28584"/>
    <lineage>
        <taxon>Eukaryota</taxon>
        <taxon>Metazoa</taxon>
        <taxon>Ecdysozoa</taxon>
        <taxon>Arthropoda</taxon>
        <taxon>Hexapoda</taxon>
        <taxon>Insecta</taxon>
        <taxon>Pterygota</taxon>
        <taxon>Neoptera</taxon>
        <taxon>Endopterygota</taxon>
        <taxon>Diptera</taxon>
        <taxon>Brachycera</taxon>
        <taxon>Muscomorpha</taxon>
        <taxon>Ephydroidea</taxon>
        <taxon>Drosophilidae</taxon>
        <taxon>Drosophila</taxon>
        <taxon>Sophophora</taxon>
    </lineage>
</organism>
<dbReference type="Proteomes" id="UP001652628">
    <property type="component" value="Chromosome X"/>
</dbReference>
<reference evidence="4" key="1">
    <citation type="submission" date="2025-08" db="UniProtKB">
        <authorList>
            <consortium name="RefSeq"/>
        </authorList>
    </citation>
    <scope>IDENTIFICATION</scope>
</reference>
<evidence type="ECO:0000313" key="4">
    <source>
        <dbReference type="RefSeq" id="XP_065723983.2"/>
    </source>
</evidence>
<gene>
    <name evidence="4" type="primary">LOC136117318</name>
</gene>
<feature type="domain" description="BTB" evidence="2">
    <location>
        <begin position="10"/>
        <end position="77"/>
    </location>
</feature>
<evidence type="ECO:0000313" key="3">
    <source>
        <dbReference type="Proteomes" id="UP001652628"/>
    </source>
</evidence>
<dbReference type="InterPro" id="IPR011705">
    <property type="entry name" value="BACK"/>
</dbReference>
<sequence length="428" mass="50010">MEYIQKTEFADIIITIGDHSFLCHSVVLCIYSELLLTKILELPIGEDKIVFDEVELTPEGFSDVYEWMISSDGTPDQSNLLDMFRTAYYLEITELLNICWGILDNHVYDEFSAFHVLYELRGATELDEVFETMSSRVSRVTMAVLASREFMSLAEVQVCHLLKSSSLSVNSETEILYGALSWLLYGWPERRSSTTTVLKNIRYSFLSPTMLSKFKALEQNEIGPFSEVLEEFSQSPDFMPLVRDGLFNSSLIITVYNDPSCIDDNVEYKQVKALEPRSWINDLSCEYHRPVTRMCPNMRYISFEEFSDYLEILSEGRHDFDKDIQYPDDKKYGEQNPEWQMKQDINKISLFTRVMSVDEDEYIKELKDDCYRDHYDSHRSRDLSQIVDNIELRGLPREKYDYYQTYDYSQTDETSELGSPTPRNSSTF</sequence>